<dbReference type="CDD" id="cd00086">
    <property type="entry name" value="homeodomain"/>
    <property type="match status" value="1"/>
</dbReference>
<dbReference type="GO" id="GO:0003677">
    <property type="term" value="F:DNA binding"/>
    <property type="evidence" value="ECO:0007669"/>
    <property type="project" value="UniProtKB-UniRule"/>
</dbReference>
<feature type="compositionally biased region" description="Basic and acidic residues" evidence="7">
    <location>
        <begin position="10"/>
        <end position="33"/>
    </location>
</feature>
<dbReference type="InterPro" id="IPR050848">
    <property type="entry name" value="Homeobox_TF"/>
</dbReference>
<feature type="domain" description="Homeobox" evidence="8">
    <location>
        <begin position="169"/>
        <end position="229"/>
    </location>
</feature>
<sequence length="315" mass="35994">MSSPSSQVLPKKDDNVIVDKSDSEEETDKKTEEDGNGEGMEEVSNRFQPTFPIVQRPIASTPKRSFFITDILSEDKSSPARPCSAFRPLRVPNSLLNNSVSAAQHCLNFSSLKSHSQLDKVDDNKPFEDDEDIDDDDVDEEDDYDDDDKNSETNRGSSSDDPSGILKQKKPRKARTAFTDHQLNSLEKSFERQKYLSVQDRMELASKLNLTDTQVKTWYQNRRTKWKRQTAVGLELLAEAGNFSAVQRLIQSNPYWFTYHPQATSIISNIDAMYYRHNETSLTQRPSLPRMLIHGIQQHINHMSPTNSLFSESRN</sequence>
<evidence type="ECO:0000256" key="6">
    <source>
        <dbReference type="RuleBase" id="RU000682"/>
    </source>
</evidence>
<name>A0A8B8D2S9_CRAVI</name>
<dbReference type="PRINTS" id="PR00024">
    <property type="entry name" value="HOMEOBOX"/>
</dbReference>
<proteinExistence type="predicted"/>
<evidence type="ECO:0000256" key="3">
    <source>
        <dbReference type="ARBA" id="ARBA00023155"/>
    </source>
</evidence>
<evidence type="ECO:0000259" key="8">
    <source>
        <dbReference type="PROSITE" id="PS50071"/>
    </source>
</evidence>
<evidence type="ECO:0000313" key="9">
    <source>
        <dbReference type="Proteomes" id="UP000694844"/>
    </source>
</evidence>
<dbReference type="PANTHER" id="PTHR24333:SF5">
    <property type="entry name" value="VENT HOMEOBOX"/>
    <property type="match status" value="1"/>
</dbReference>
<dbReference type="PROSITE" id="PS00027">
    <property type="entry name" value="HOMEOBOX_1"/>
    <property type="match status" value="1"/>
</dbReference>
<dbReference type="KEGG" id="cvn:111123774"/>
<accession>A0A8B8D2S9</accession>
<feature type="region of interest" description="Disordered" evidence="7">
    <location>
        <begin position="115"/>
        <end position="178"/>
    </location>
</feature>
<dbReference type="PROSITE" id="PS50071">
    <property type="entry name" value="HOMEOBOX_2"/>
    <property type="match status" value="1"/>
</dbReference>
<evidence type="ECO:0000256" key="7">
    <source>
        <dbReference type="SAM" id="MobiDB-lite"/>
    </source>
</evidence>
<dbReference type="RefSeq" id="XP_022322045.1">
    <property type="nucleotide sequence ID" value="XM_022466337.1"/>
</dbReference>
<dbReference type="InterPro" id="IPR001356">
    <property type="entry name" value="HD"/>
</dbReference>
<evidence type="ECO:0000313" key="10">
    <source>
        <dbReference type="RefSeq" id="XP_022322045.1"/>
    </source>
</evidence>
<dbReference type="InterPro" id="IPR017970">
    <property type="entry name" value="Homeobox_CS"/>
</dbReference>
<dbReference type="SUPFAM" id="SSF46689">
    <property type="entry name" value="Homeodomain-like"/>
    <property type="match status" value="1"/>
</dbReference>
<dbReference type="Pfam" id="PF00046">
    <property type="entry name" value="Homeodomain"/>
    <property type="match status" value="1"/>
</dbReference>
<feature type="compositionally biased region" description="Acidic residues" evidence="7">
    <location>
        <begin position="128"/>
        <end position="149"/>
    </location>
</feature>
<evidence type="ECO:0000256" key="2">
    <source>
        <dbReference type="ARBA" id="ARBA00023125"/>
    </source>
</evidence>
<dbReference type="GO" id="GO:0000981">
    <property type="term" value="F:DNA-binding transcription factor activity, RNA polymerase II-specific"/>
    <property type="evidence" value="ECO:0007669"/>
    <property type="project" value="InterPro"/>
</dbReference>
<keyword evidence="2 5" id="KW-0238">DNA-binding</keyword>
<evidence type="ECO:0000256" key="1">
    <source>
        <dbReference type="ARBA" id="ARBA00004123"/>
    </source>
</evidence>
<feature type="compositionally biased region" description="Basic and acidic residues" evidence="7">
    <location>
        <begin position="116"/>
        <end position="127"/>
    </location>
</feature>
<evidence type="ECO:0000256" key="4">
    <source>
        <dbReference type="ARBA" id="ARBA00023242"/>
    </source>
</evidence>
<dbReference type="SMART" id="SM00389">
    <property type="entry name" value="HOX"/>
    <property type="match status" value="1"/>
</dbReference>
<keyword evidence="9" id="KW-1185">Reference proteome</keyword>
<keyword evidence="3 5" id="KW-0371">Homeobox</keyword>
<dbReference type="GO" id="GO:0005634">
    <property type="term" value="C:nucleus"/>
    <property type="evidence" value="ECO:0007669"/>
    <property type="project" value="UniProtKB-SubCell"/>
</dbReference>
<dbReference type="InterPro" id="IPR020479">
    <property type="entry name" value="HD_metazoa"/>
</dbReference>
<comment type="subcellular location">
    <subcellularLocation>
        <location evidence="1 5 6">Nucleus</location>
    </subcellularLocation>
</comment>
<dbReference type="Proteomes" id="UP000694844">
    <property type="component" value="Chromosome 3"/>
</dbReference>
<organism evidence="9 10">
    <name type="scientific">Crassostrea virginica</name>
    <name type="common">Eastern oyster</name>
    <dbReference type="NCBI Taxonomy" id="6565"/>
    <lineage>
        <taxon>Eukaryota</taxon>
        <taxon>Metazoa</taxon>
        <taxon>Spiralia</taxon>
        <taxon>Lophotrochozoa</taxon>
        <taxon>Mollusca</taxon>
        <taxon>Bivalvia</taxon>
        <taxon>Autobranchia</taxon>
        <taxon>Pteriomorphia</taxon>
        <taxon>Ostreida</taxon>
        <taxon>Ostreoidea</taxon>
        <taxon>Ostreidae</taxon>
        <taxon>Crassostrea</taxon>
    </lineage>
</organism>
<dbReference type="GeneID" id="111123774"/>
<feature type="DNA-binding region" description="Homeobox" evidence="5">
    <location>
        <begin position="171"/>
        <end position="230"/>
    </location>
</feature>
<dbReference type="AlphaFoldDB" id="A0A8B8D2S9"/>
<keyword evidence="4 5" id="KW-0539">Nucleus</keyword>
<protein>
    <submittedName>
        <fullName evidence="10">BarH-like 1 homeobox protein</fullName>
    </submittedName>
</protein>
<reference evidence="10" key="1">
    <citation type="submission" date="2025-08" db="UniProtKB">
        <authorList>
            <consortium name="RefSeq"/>
        </authorList>
    </citation>
    <scope>IDENTIFICATION</scope>
    <source>
        <tissue evidence="10">Whole sample</tissue>
    </source>
</reference>
<gene>
    <name evidence="10" type="primary">LOC111123774</name>
</gene>
<feature type="region of interest" description="Disordered" evidence="7">
    <location>
        <begin position="1"/>
        <end position="59"/>
    </location>
</feature>
<evidence type="ECO:0000256" key="5">
    <source>
        <dbReference type="PROSITE-ProRule" id="PRU00108"/>
    </source>
</evidence>
<dbReference type="OrthoDB" id="6159439at2759"/>
<dbReference type="PANTHER" id="PTHR24333">
    <property type="entry name" value="HOMEO BOX HB9 LIKE A-RELATED"/>
    <property type="match status" value="1"/>
</dbReference>
<dbReference type="Gene3D" id="1.10.10.60">
    <property type="entry name" value="Homeodomain-like"/>
    <property type="match status" value="1"/>
</dbReference>
<dbReference type="InterPro" id="IPR009057">
    <property type="entry name" value="Homeodomain-like_sf"/>
</dbReference>